<feature type="domain" description="Histidine kinase" evidence="13">
    <location>
        <begin position="130"/>
        <end position="346"/>
    </location>
</feature>
<dbReference type="RefSeq" id="WP_208429632.1">
    <property type="nucleotide sequence ID" value="NZ_JAEPRJ010000001.1"/>
</dbReference>
<keyword evidence="7 12" id="KW-0812">Transmembrane</keyword>
<comment type="subcellular location">
    <subcellularLocation>
        <location evidence="2">Cell membrane</location>
        <topology evidence="2">Multi-pass membrane protein</topology>
    </subcellularLocation>
</comment>
<dbReference type="SUPFAM" id="SSF55874">
    <property type="entry name" value="ATPase domain of HSP90 chaperone/DNA topoisomerase II/histidine kinase"/>
    <property type="match status" value="1"/>
</dbReference>
<keyword evidence="8 14" id="KW-0418">Kinase</keyword>
<keyword evidence="6" id="KW-0808">Transferase</keyword>
<dbReference type="GO" id="GO:0016301">
    <property type="term" value="F:kinase activity"/>
    <property type="evidence" value="ECO:0007669"/>
    <property type="project" value="UniProtKB-KW"/>
</dbReference>
<evidence type="ECO:0000259" key="13">
    <source>
        <dbReference type="PROSITE" id="PS50109"/>
    </source>
</evidence>
<evidence type="ECO:0000256" key="12">
    <source>
        <dbReference type="SAM" id="Phobius"/>
    </source>
</evidence>
<evidence type="ECO:0000256" key="6">
    <source>
        <dbReference type="ARBA" id="ARBA00022679"/>
    </source>
</evidence>
<keyword evidence="4" id="KW-1003">Cell membrane</keyword>
<dbReference type="PROSITE" id="PS50109">
    <property type="entry name" value="HIS_KIN"/>
    <property type="match status" value="1"/>
</dbReference>
<dbReference type="EMBL" id="JAEPRJ010000001">
    <property type="protein sequence ID" value="MBK5898199.1"/>
    <property type="molecule type" value="Genomic_DNA"/>
</dbReference>
<keyword evidence="11 12" id="KW-0472">Membrane</keyword>
<dbReference type="PANTHER" id="PTHR45453">
    <property type="entry name" value="PHOSPHATE REGULON SENSOR PROTEIN PHOR"/>
    <property type="match status" value="1"/>
</dbReference>
<reference evidence="14 15" key="1">
    <citation type="submission" date="2021-01" db="EMBL/GenBank/DDBJ databases">
        <title>Isolation and description of Catonella massiliensis sp. nov., a novel Catonella species, isolated from a stable periodontitis subject.</title>
        <authorList>
            <person name="Antezack A."/>
            <person name="Boxberger M."/>
            <person name="La Scola B."/>
            <person name="Monnet-Corti V."/>
        </authorList>
    </citation>
    <scope>NUCLEOTIDE SEQUENCE [LARGE SCALE GENOMIC DNA]</scope>
    <source>
        <strain evidence="14 15">Marseille-Q4567</strain>
    </source>
</reference>
<evidence type="ECO:0000256" key="11">
    <source>
        <dbReference type="ARBA" id="ARBA00023136"/>
    </source>
</evidence>
<dbReference type="Gene3D" id="3.30.565.10">
    <property type="entry name" value="Histidine kinase-like ATPase, C-terminal domain"/>
    <property type="match status" value="1"/>
</dbReference>
<evidence type="ECO:0000256" key="4">
    <source>
        <dbReference type="ARBA" id="ARBA00022475"/>
    </source>
</evidence>
<keyword evidence="9 12" id="KW-1133">Transmembrane helix</keyword>
<name>A0ABS1J2T8_9FIRM</name>
<dbReference type="Gene3D" id="1.10.287.130">
    <property type="match status" value="1"/>
</dbReference>
<feature type="transmembrane region" description="Helical" evidence="12">
    <location>
        <begin position="54"/>
        <end position="71"/>
    </location>
</feature>
<dbReference type="SMART" id="SM00388">
    <property type="entry name" value="HisKA"/>
    <property type="match status" value="1"/>
</dbReference>
<proteinExistence type="predicted"/>
<dbReference type="InterPro" id="IPR005467">
    <property type="entry name" value="His_kinase_dom"/>
</dbReference>
<comment type="catalytic activity">
    <reaction evidence="1">
        <text>ATP + protein L-histidine = ADP + protein N-phospho-L-histidine.</text>
        <dbReference type="EC" id="2.7.13.3"/>
    </reaction>
</comment>
<evidence type="ECO:0000256" key="8">
    <source>
        <dbReference type="ARBA" id="ARBA00022777"/>
    </source>
</evidence>
<evidence type="ECO:0000313" key="14">
    <source>
        <dbReference type="EMBL" id="MBK5898199.1"/>
    </source>
</evidence>
<protein>
    <recommendedName>
        <fullName evidence="3">histidine kinase</fullName>
        <ecNumber evidence="3">2.7.13.3</ecNumber>
    </recommendedName>
</protein>
<dbReference type="PRINTS" id="PR00344">
    <property type="entry name" value="BCTRLSENSOR"/>
</dbReference>
<keyword evidence="10" id="KW-0902">Two-component regulatory system</keyword>
<keyword evidence="5" id="KW-0597">Phosphoprotein</keyword>
<dbReference type="CDD" id="cd00082">
    <property type="entry name" value="HisKA"/>
    <property type="match status" value="1"/>
</dbReference>
<dbReference type="InterPro" id="IPR003661">
    <property type="entry name" value="HisK_dim/P_dom"/>
</dbReference>
<comment type="caution">
    <text evidence="14">The sequence shown here is derived from an EMBL/GenBank/DDBJ whole genome shotgun (WGS) entry which is preliminary data.</text>
</comment>
<dbReference type="InterPro" id="IPR036097">
    <property type="entry name" value="HisK_dim/P_sf"/>
</dbReference>
<dbReference type="InterPro" id="IPR004358">
    <property type="entry name" value="Sig_transdc_His_kin-like_C"/>
</dbReference>
<evidence type="ECO:0000256" key="10">
    <source>
        <dbReference type="ARBA" id="ARBA00023012"/>
    </source>
</evidence>
<dbReference type="InterPro" id="IPR003594">
    <property type="entry name" value="HATPase_dom"/>
</dbReference>
<dbReference type="SUPFAM" id="SSF47384">
    <property type="entry name" value="Homodimeric domain of signal transducing histidine kinase"/>
    <property type="match status" value="1"/>
</dbReference>
<evidence type="ECO:0000256" key="5">
    <source>
        <dbReference type="ARBA" id="ARBA00022553"/>
    </source>
</evidence>
<evidence type="ECO:0000256" key="9">
    <source>
        <dbReference type="ARBA" id="ARBA00022989"/>
    </source>
</evidence>
<accession>A0ABS1J2T8</accession>
<evidence type="ECO:0000256" key="2">
    <source>
        <dbReference type="ARBA" id="ARBA00004651"/>
    </source>
</evidence>
<evidence type="ECO:0000256" key="1">
    <source>
        <dbReference type="ARBA" id="ARBA00000085"/>
    </source>
</evidence>
<dbReference type="InterPro" id="IPR036890">
    <property type="entry name" value="HATPase_C_sf"/>
</dbReference>
<sequence length="350" mass="40655">MERTVKQIIVFIILETMAKIFFYSFIIMIFVNLALETEILRIWLKPFLKSGNEISLGLIILIIVYLSYEFYRKIDVMILKDIDALMENIKYDNYVQTAGIFEFKMIQEALIRKNKDIKEKDKFVSTTISYISHDMKTPVTIINANIDLLRKNNDIVTDKGIDRISRIENESEKISEYISKLMDVTTSLTRKKNLEKITIKECFRKMQNSVLIYSDSIEEEIEVDWNVKSLDDSYIVCDFKNLDKCIVHLLNNAFEHRRSCVKIEVCKDSKNIIFKVIDDGIGFNQDSLNKAKTMFYTDNFGRTSGKGCGIGLYFVNSYMETVNGELLLCNRENCGAEQIIKIPYYGGDNE</sequence>
<dbReference type="SMART" id="SM00387">
    <property type="entry name" value="HATPase_c"/>
    <property type="match status" value="1"/>
</dbReference>
<evidence type="ECO:0000256" key="3">
    <source>
        <dbReference type="ARBA" id="ARBA00012438"/>
    </source>
</evidence>
<dbReference type="Pfam" id="PF02518">
    <property type="entry name" value="HATPase_c"/>
    <property type="match status" value="1"/>
</dbReference>
<keyword evidence="15" id="KW-1185">Reference proteome</keyword>
<evidence type="ECO:0000313" key="15">
    <source>
        <dbReference type="Proteomes" id="UP000604730"/>
    </source>
</evidence>
<dbReference type="PANTHER" id="PTHR45453:SF2">
    <property type="entry name" value="HISTIDINE KINASE"/>
    <property type="match status" value="1"/>
</dbReference>
<feature type="transmembrane region" description="Helical" evidence="12">
    <location>
        <begin position="12"/>
        <end position="34"/>
    </location>
</feature>
<evidence type="ECO:0000256" key="7">
    <source>
        <dbReference type="ARBA" id="ARBA00022692"/>
    </source>
</evidence>
<organism evidence="14 15">
    <name type="scientific">Catonella massiliensis</name>
    <dbReference type="NCBI Taxonomy" id="2799636"/>
    <lineage>
        <taxon>Bacteria</taxon>
        <taxon>Bacillati</taxon>
        <taxon>Bacillota</taxon>
        <taxon>Clostridia</taxon>
        <taxon>Lachnospirales</taxon>
        <taxon>Lachnospiraceae</taxon>
        <taxon>Catonella</taxon>
    </lineage>
</organism>
<dbReference type="InterPro" id="IPR050351">
    <property type="entry name" value="BphY/WalK/GraS-like"/>
</dbReference>
<dbReference type="Pfam" id="PF00512">
    <property type="entry name" value="HisKA"/>
    <property type="match status" value="1"/>
</dbReference>
<gene>
    <name evidence="14" type="ORF">JJN12_10490</name>
</gene>
<dbReference type="EC" id="2.7.13.3" evidence="3"/>
<dbReference type="Proteomes" id="UP000604730">
    <property type="component" value="Unassembled WGS sequence"/>
</dbReference>